<dbReference type="SUPFAM" id="SSF55724">
    <property type="entry name" value="Mog1p/PsbP-like"/>
    <property type="match status" value="1"/>
</dbReference>
<dbReference type="Gene3D" id="3.40.1000.10">
    <property type="entry name" value="Mog1/PsbP, alpha/beta/alpha sandwich"/>
    <property type="match status" value="1"/>
</dbReference>
<dbReference type="GO" id="GO:0009654">
    <property type="term" value="C:photosystem II oxygen evolving complex"/>
    <property type="evidence" value="ECO:0007669"/>
    <property type="project" value="InterPro"/>
</dbReference>
<dbReference type="PANTHER" id="PTHR31407:SF17">
    <property type="entry name" value="PSBP DOMAIN-CONTAINING PROTEIN 3, CHLOROPLASTIC"/>
    <property type="match status" value="1"/>
</dbReference>
<dbReference type="GO" id="GO:0015979">
    <property type="term" value="P:photosynthesis"/>
    <property type="evidence" value="ECO:0007669"/>
    <property type="project" value="InterPro"/>
</dbReference>
<dbReference type="PANTHER" id="PTHR31407">
    <property type="match status" value="1"/>
</dbReference>
<proteinExistence type="evidence at transcript level"/>
<feature type="compositionally biased region" description="Low complexity" evidence="1">
    <location>
        <begin position="1"/>
        <end position="13"/>
    </location>
</feature>
<accession>A0A0F7H146</accession>
<feature type="region of interest" description="Disordered" evidence="1">
    <location>
        <begin position="1"/>
        <end position="40"/>
    </location>
</feature>
<feature type="domain" description="PsbP C-terminal" evidence="2">
    <location>
        <begin position="123"/>
        <end position="282"/>
    </location>
</feature>
<evidence type="ECO:0000259" key="2">
    <source>
        <dbReference type="Pfam" id="PF01789"/>
    </source>
</evidence>
<dbReference type="Pfam" id="PF01789">
    <property type="entry name" value="PsbP"/>
    <property type="match status" value="1"/>
</dbReference>
<dbReference type="AlphaFoldDB" id="A0A0F7H146"/>
<protein>
    <submittedName>
        <fullName evidence="3">Photosystem II reaction center PsbP family protein</fullName>
    </submittedName>
</protein>
<reference evidence="3" key="1">
    <citation type="journal article" date="2015" name="BMC Plant Biol.">
        <title>NDH expression marks major transitions in plant evolution and reveals coordinate intracellular gene loss.</title>
        <authorList>
            <person name="Ruhlman T.A."/>
            <person name="Chang W.J."/>
            <person name="Chen J.J."/>
            <person name="Huang Y.T."/>
            <person name="Chan M.T."/>
            <person name="Zhang J."/>
            <person name="Liao D.C."/>
            <person name="Blazier J.C."/>
            <person name="Jin X."/>
            <person name="Shih M.C."/>
            <person name="Jansen R.K."/>
            <person name="Lin C.S."/>
        </authorList>
    </citation>
    <scope>NUCLEOTIDE SEQUENCE</scope>
</reference>
<dbReference type="InterPro" id="IPR002683">
    <property type="entry name" value="PsbP_C"/>
</dbReference>
<evidence type="ECO:0000313" key="3">
    <source>
        <dbReference type="EMBL" id="AKG63577.1"/>
    </source>
</evidence>
<sequence length="286" mass="30885">MASVLPSCSPSRLRPNRSPRPPAPEGTGSQNLPKTSPSAVSSSRLFFSSLPSSPAFINRDSHVSNRRSRKVCSLTNSSSAEEFASVSRPGSLRRDALLGLLLSAASLPLLAMESSAESELQGGFRSYEDMTNKFKILVPEGWLVGAGETNNIKSVTAFYPDEQASNSNVSIAITGIGPDFTTLGSFGNVDTFAENLVNGLDRSWQRPPGLAAKLINSKAANGLYYIEYTLQNPGGKRRHIISAIGMASNGWYNRLYTVTGQFMDDESDKYQSLVEKSVSSFKLIQS</sequence>
<name>A0A0F7H146_9ASPA</name>
<evidence type="ECO:0000256" key="1">
    <source>
        <dbReference type="SAM" id="MobiDB-lite"/>
    </source>
</evidence>
<organism evidence="3">
    <name type="scientific">Apostasia odorata</name>
    <dbReference type="NCBI Taxonomy" id="280455"/>
    <lineage>
        <taxon>Eukaryota</taxon>
        <taxon>Viridiplantae</taxon>
        <taxon>Streptophyta</taxon>
        <taxon>Embryophyta</taxon>
        <taxon>Tracheophyta</taxon>
        <taxon>Spermatophyta</taxon>
        <taxon>Magnoliopsida</taxon>
        <taxon>Liliopsida</taxon>
        <taxon>Asparagales</taxon>
        <taxon>Orchidaceae</taxon>
        <taxon>Apostasioideae</taxon>
        <taxon>Apostasia</taxon>
    </lineage>
</organism>
<dbReference type="InterPro" id="IPR016123">
    <property type="entry name" value="Mog1/PsbP_a/b/a-sand"/>
</dbReference>
<gene>
    <name evidence="3" type="primary">PPD3</name>
</gene>
<dbReference type="GO" id="GO:0005509">
    <property type="term" value="F:calcium ion binding"/>
    <property type="evidence" value="ECO:0007669"/>
    <property type="project" value="InterPro"/>
</dbReference>
<dbReference type="EMBL" id="KM593404">
    <property type="protein sequence ID" value="AKG63577.1"/>
    <property type="molecule type" value="mRNA"/>
</dbReference>
<dbReference type="GO" id="GO:0019898">
    <property type="term" value="C:extrinsic component of membrane"/>
    <property type="evidence" value="ECO:0007669"/>
    <property type="project" value="InterPro"/>
</dbReference>